<reference evidence="2 3" key="1">
    <citation type="submission" date="2019-09" db="EMBL/GenBank/DDBJ databases">
        <title>Genome sequence and assembly of Flavobacterium sp.</title>
        <authorList>
            <person name="Chhetri G."/>
        </authorList>
    </citation>
    <scope>NUCLEOTIDE SEQUENCE [LARGE SCALE GENOMIC DNA]</scope>
    <source>
        <strain evidence="2 3">SNL9</strain>
    </source>
</reference>
<gene>
    <name evidence="2" type="ORF">F0460_13705</name>
</gene>
<protein>
    <submittedName>
        <fullName evidence="2">Dienelactone hydrolase family protein</fullName>
    </submittedName>
</protein>
<dbReference type="GO" id="GO:0016787">
    <property type="term" value="F:hydrolase activity"/>
    <property type="evidence" value="ECO:0007669"/>
    <property type="project" value="UniProtKB-KW"/>
</dbReference>
<sequence length="245" mass="27638">MRNHLLIISLIASTFSSMAQELKKIRYTDELATHEAEVSIQKQNAPSVLILPAWMGIDDEARTAAKDLAKEGYNVFITDVYGNTDTPKDMEAAKKISSFYKENPDKYRHKIEIAVNEFIKLGANKNNTAVIGYCFGGTGSLEAARGNMNFKGVVSIHGSLKKVDATYNTIKPKVLVIHPAEDASVSKQDIDLFMDEMRKGKADWQFFYYGNSKHTFTNPQSKDYNALMTERAWKHVKLFLDEVLK</sequence>
<keyword evidence="2" id="KW-0378">Hydrolase</keyword>
<dbReference type="Pfam" id="PF01738">
    <property type="entry name" value="DLH"/>
    <property type="match status" value="1"/>
</dbReference>
<evidence type="ECO:0000313" key="2">
    <source>
        <dbReference type="EMBL" id="KAA5532062.1"/>
    </source>
</evidence>
<keyword evidence="3" id="KW-1185">Reference proteome</keyword>
<evidence type="ECO:0000313" key="3">
    <source>
        <dbReference type="Proteomes" id="UP000325141"/>
    </source>
</evidence>
<accession>A0A5M6CDY5</accession>
<dbReference type="Gene3D" id="3.40.50.1820">
    <property type="entry name" value="alpha/beta hydrolase"/>
    <property type="match status" value="1"/>
</dbReference>
<comment type="caution">
    <text evidence="2">The sequence shown here is derived from an EMBL/GenBank/DDBJ whole genome shotgun (WGS) entry which is preliminary data.</text>
</comment>
<dbReference type="InterPro" id="IPR051049">
    <property type="entry name" value="Dienelactone_hydrolase-like"/>
</dbReference>
<proteinExistence type="predicted"/>
<dbReference type="InterPro" id="IPR029058">
    <property type="entry name" value="AB_hydrolase_fold"/>
</dbReference>
<dbReference type="EMBL" id="VWSG01000012">
    <property type="protein sequence ID" value="KAA5532062.1"/>
    <property type="molecule type" value="Genomic_DNA"/>
</dbReference>
<organism evidence="2 3">
    <name type="scientific">Paenimyroides baculatum</name>
    <dbReference type="NCBI Taxonomy" id="2608000"/>
    <lineage>
        <taxon>Bacteria</taxon>
        <taxon>Pseudomonadati</taxon>
        <taxon>Bacteroidota</taxon>
        <taxon>Flavobacteriia</taxon>
        <taxon>Flavobacteriales</taxon>
        <taxon>Flavobacteriaceae</taxon>
        <taxon>Paenimyroides</taxon>
    </lineage>
</organism>
<dbReference type="PANTHER" id="PTHR46623:SF6">
    <property type="entry name" value="ALPHA_BETA-HYDROLASES SUPERFAMILY PROTEIN"/>
    <property type="match status" value="1"/>
</dbReference>
<dbReference type="Proteomes" id="UP000325141">
    <property type="component" value="Unassembled WGS sequence"/>
</dbReference>
<dbReference type="AlphaFoldDB" id="A0A5M6CDY5"/>
<evidence type="ECO:0000259" key="1">
    <source>
        <dbReference type="Pfam" id="PF01738"/>
    </source>
</evidence>
<name>A0A5M6CDY5_9FLAO</name>
<dbReference type="SUPFAM" id="SSF53474">
    <property type="entry name" value="alpha/beta-Hydrolases"/>
    <property type="match status" value="1"/>
</dbReference>
<dbReference type="InterPro" id="IPR002925">
    <property type="entry name" value="Dienelactn_hydro"/>
</dbReference>
<feature type="domain" description="Dienelactone hydrolase" evidence="1">
    <location>
        <begin position="42"/>
        <end position="243"/>
    </location>
</feature>
<dbReference type="PANTHER" id="PTHR46623">
    <property type="entry name" value="CARBOXYMETHYLENEBUTENOLIDASE-RELATED"/>
    <property type="match status" value="1"/>
</dbReference>